<sequence length="142" mass="15642">MGEPPPYQGGRGRGYGRGGPGEGFRRGGLPLDPAMLERRRQSTAAIVQRQLQNVQVSESVAGQKAYTHYQRAFFNEGPEAVGPAPSRGLWDEDPVKRAPMYQALAAEETTFPAGRAQDPRDPFDIALEEYQEGVPLRSLQKM</sequence>
<feature type="region of interest" description="Disordered" evidence="1">
    <location>
        <begin position="1"/>
        <end position="32"/>
    </location>
</feature>
<dbReference type="EMBL" id="CAXHTA020000002">
    <property type="protein sequence ID" value="CAL5219707.1"/>
    <property type="molecule type" value="Genomic_DNA"/>
</dbReference>
<reference evidence="2 3" key="1">
    <citation type="submission" date="2024-06" db="EMBL/GenBank/DDBJ databases">
        <authorList>
            <person name="Kraege A."/>
            <person name="Thomma B."/>
        </authorList>
    </citation>
    <scope>NUCLEOTIDE SEQUENCE [LARGE SCALE GENOMIC DNA]</scope>
</reference>
<organism evidence="2 3">
    <name type="scientific">Coccomyxa viridis</name>
    <dbReference type="NCBI Taxonomy" id="1274662"/>
    <lineage>
        <taxon>Eukaryota</taxon>
        <taxon>Viridiplantae</taxon>
        <taxon>Chlorophyta</taxon>
        <taxon>core chlorophytes</taxon>
        <taxon>Trebouxiophyceae</taxon>
        <taxon>Trebouxiophyceae incertae sedis</taxon>
        <taxon>Coccomyxaceae</taxon>
        <taxon>Coccomyxa</taxon>
    </lineage>
</organism>
<protein>
    <submittedName>
        <fullName evidence="2">G1596 protein</fullName>
    </submittedName>
</protein>
<evidence type="ECO:0000313" key="2">
    <source>
        <dbReference type="EMBL" id="CAL5219707.1"/>
    </source>
</evidence>
<accession>A0ABP1FQ61</accession>
<name>A0ABP1FQ61_9CHLO</name>
<keyword evidence="3" id="KW-1185">Reference proteome</keyword>
<feature type="compositionally biased region" description="Gly residues" evidence="1">
    <location>
        <begin position="9"/>
        <end position="22"/>
    </location>
</feature>
<dbReference type="Proteomes" id="UP001497392">
    <property type="component" value="Unassembled WGS sequence"/>
</dbReference>
<evidence type="ECO:0000313" key="3">
    <source>
        <dbReference type="Proteomes" id="UP001497392"/>
    </source>
</evidence>
<evidence type="ECO:0000256" key="1">
    <source>
        <dbReference type="SAM" id="MobiDB-lite"/>
    </source>
</evidence>
<proteinExistence type="predicted"/>
<comment type="caution">
    <text evidence="2">The sequence shown here is derived from an EMBL/GenBank/DDBJ whole genome shotgun (WGS) entry which is preliminary data.</text>
</comment>
<gene>
    <name evidence="2" type="primary">g1596</name>
    <name evidence="2" type="ORF">VP750_LOCUS1366</name>
</gene>